<evidence type="ECO:0000256" key="4">
    <source>
        <dbReference type="ARBA" id="ARBA00022827"/>
    </source>
</evidence>
<evidence type="ECO:0000259" key="6">
    <source>
        <dbReference type="Pfam" id="PF07992"/>
    </source>
</evidence>
<keyword evidence="4" id="KW-0274">FAD</keyword>
<comment type="caution">
    <text evidence="7">The sequence shown here is derived from an EMBL/GenBank/DDBJ whole genome shotgun (WGS) entry which is preliminary data.</text>
</comment>
<gene>
    <name evidence="7" type="ORF">EGH23_18585</name>
</gene>
<keyword evidence="5" id="KW-0560">Oxidoreductase</keyword>
<dbReference type="Pfam" id="PF07992">
    <property type="entry name" value="Pyr_redox_2"/>
    <property type="match status" value="1"/>
</dbReference>
<organism evidence="7 8">
    <name type="scientific">Haloarcula nitratireducens</name>
    <dbReference type="NCBI Taxonomy" id="2487749"/>
    <lineage>
        <taxon>Archaea</taxon>
        <taxon>Methanobacteriati</taxon>
        <taxon>Methanobacteriota</taxon>
        <taxon>Stenosarchaea group</taxon>
        <taxon>Halobacteria</taxon>
        <taxon>Halobacteriales</taxon>
        <taxon>Haloarculaceae</taxon>
        <taxon>Haloarcula</taxon>
    </lineage>
</organism>
<dbReference type="InterPro" id="IPR023753">
    <property type="entry name" value="FAD/NAD-binding_dom"/>
</dbReference>
<keyword evidence="8" id="KW-1185">Reference proteome</keyword>
<protein>
    <submittedName>
        <fullName evidence="7">NAD(P)/FAD-dependent oxidoreductase</fullName>
    </submittedName>
</protein>
<evidence type="ECO:0000256" key="1">
    <source>
        <dbReference type="ARBA" id="ARBA00001974"/>
    </source>
</evidence>
<dbReference type="PRINTS" id="PR00368">
    <property type="entry name" value="FADPNR"/>
</dbReference>
<accession>A0AAW4PFZ2</accession>
<dbReference type="GO" id="GO:0003955">
    <property type="term" value="F:NAD(P)H dehydrogenase (quinone) activity"/>
    <property type="evidence" value="ECO:0007669"/>
    <property type="project" value="TreeGrafter"/>
</dbReference>
<dbReference type="EMBL" id="RKLT01000011">
    <property type="protein sequence ID" value="MBX0296889.1"/>
    <property type="molecule type" value="Genomic_DNA"/>
</dbReference>
<reference evidence="7 8" key="1">
    <citation type="submission" date="2021-06" db="EMBL/GenBank/DDBJ databases">
        <title>Halomicroarcula sp. a new haloarchaeum isolated from saline soil.</title>
        <authorList>
            <person name="Duran-Viseras A."/>
            <person name="Sanchez-Porro C."/>
            <person name="Ventosa A."/>
        </authorList>
    </citation>
    <scope>NUCLEOTIDE SEQUENCE [LARGE SCALE GENOMIC DNA]</scope>
    <source>
        <strain evidence="7 8">F27</strain>
    </source>
</reference>
<dbReference type="RefSeq" id="WP_220581479.1">
    <property type="nucleotide sequence ID" value="NZ_RKLT01000011.1"/>
</dbReference>
<dbReference type="PANTHER" id="PTHR42913:SF3">
    <property type="entry name" value="64 KDA MITOCHONDRIAL NADH DEHYDROGENASE (EUROFUNG)"/>
    <property type="match status" value="1"/>
</dbReference>
<sequence length="387" mass="42060">MAENVVVLGSGYAGAGAINSLEAELNGEADITWISDTEYHLVLHEAHRCIRNPDVQENITIPVQEIKRSSTTFLQDRVVGINTDTREVELTDNGSVKYDYLLIGLGSQTAFFGIEGLEEYAFTLKSLNDALAIHDEIQQVAREASQSEPAQIVIGGAGLSGIQTAGEIAELRDEYELPLDIHLVEGLDNVLPNSDPELQGALRKRLEARDIEIKCGEFIGEVDDETIYIGDETELSYDVLVWTGGITGRDCMQDTALEKHEHNHRIQSEGTFQTENERVFAIGDCALIEQPDEQPAPPTAQSAWQAADVAGENIARAIRGQPLKSWTHKDKGTVVSVGEKAVAHNVLGLPINTIGGAPAKVLKKGIAARWISDVSGMSRAAKAWPDM</sequence>
<dbReference type="SUPFAM" id="SSF51905">
    <property type="entry name" value="FAD/NAD(P)-binding domain"/>
    <property type="match status" value="2"/>
</dbReference>
<comment type="similarity">
    <text evidence="2">Belongs to the NADH dehydrogenase family.</text>
</comment>
<evidence type="ECO:0000313" key="8">
    <source>
        <dbReference type="Proteomes" id="UP001430455"/>
    </source>
</evidence>
<dbReference type="GO" id="GO:0019646">
    <property type="term" value="P:aerobic electron transport chain"/>
    <property type="evidence" value="ECO:0007669"/>
    <property type="project" value="TreeGrafter"/>
</dbReference>
<keyword evidence="3" id="KW-0285">Flavoprotein</keyword>
<evidence type="ECO:0000256" key="5">
    <source>
        <dbReference type="ARBA" id="ARBA00023002"/>
    </source>
</evidence>
<name>A0AAW4PFZ2_9EURY</name>
<evidence type="ECO:0000256" key="2">
    <source>
        <dbReference type="ARBA" id="ARBA00005272"/>
    </source>
</evidence>
<dbReference type="InterPro" id="IPR051169">
    <property type="entry name" value="NADH-Q_oxidoreductase"/>
</dbReference>
<comment type="cofactor">
    <cofactor evidence="1">
        <name>FAD</name>
        <dbReference type="ChEBI" id="CHEBI:57692"/>
    </cofactor>
</comment>
<evidence type="ECO:0000256" key="3">
    <source>
        <dbReference type="ARBA" id="ARBA00022630"/>
    </source>
</evidence>
<dbReference type="InterPro" id="IPR036188">
    <property type="entry name" value="FAD/NAD-bd_sf"/>
</dbReference>
<dbReference type="AlphaFoldDB" id="A0AAW4PFZ2"/>
<feature type="domain" description="FAD/NAD(P)-binding" evidence="6">
    <location>
        <begin position="4"/>
        <end position="307"/>
    </location>
</feature>
<dbReference type="Gene3D" id="3.50.50.100">
    <property type="match status" value="1"/>
</dbReference>
<evidence type="ECO:0000313" key="7">
    <source>
        <dbReference type="EMBL" id="MBX0296889.1"/>
    </source>
</evidence>
<proteinExistence type="inferred from homology"/>
<dbReference type="PANTHER" id="PTHR42913">
    <property type="entry name" value="APOPTOSIS-INDUCING FACTOR 1"/>
    <property type="match status" value="1"/>
</dbReference>
<dbReference type="Proteomes" id="UP001430455">
    <property type="component" value="Unassembled WGS sequence"/>
</dbReference>